<dbReference type="STRING" id="1385515.GCA_000423325_02223"/>
<dbReference type="Gene3D" id="3.40.50.720">
    <property type="entry name" value="NAD(P)-binding Rossmann-like Domain"/>
    <property type="match status" value="1"/>
</dbReference>
<evidence type="ECO:0000313" key="2">
    <source>
        <dbReference type="Proteomes" id="UP000030003"/>
    </source>
</evidence>
<dbReference type="EMBL" id="AVBH01000024">
    <property type="protein sequence ID" value="KGO99263.1"/>
    <property type="molecule type" value="Genomic_DNA"/>
</dbReference>
<dbReference type="AlphaFoldDB" id="A0A0A0M8B1"/>
<dbReference type="InterPro" id="IPR036291">
    <property type="entry name" value="NAD(P)-bd_dom_sf"/>
</dbReference>
<sequence>MNLLHVGSTGLVGRHLLGQALADTRVRSVVAPVRRPLELRHRKLLAPVIHFNALPADAPWWRADAVVCTLGTTMQRAGSKDNFRLVDHDYPLEVAQLARRHGTGVFVLNSAIGADPRSAIFYNRVKGELERELEALGFASLTFVRPGLIGGQREVARPGEERAGRLLRALGPLVPRRWRINPAEKIAARMLEAALEARPGVHVVPSAELV</sequence>
<proteinExistence type="predicted"/>
<accession>A0A0A0M8B1</accession>
<gene>
    <name evidence="1" type="ORF">N791_10285</name>
</gene>
<dbReference type="SUPFAM" id="SSF51735">
    <property type="entry name" value="NAD(P)-binding Rossmann-fold domains"/>
    <property type="match status" value="1"/>
</dbReference>
<reference evidence="1 2" key="1">
    <citation type="submission" date="2013-08" db="EMBL/GenBank/DDBJ databases">
        <title>Genomic analysis of Lysobacter defluvii.</title>
        <authorList>
            <person name="Wang Q."/>
            <person name="Wang G."/>
        </authorList>
    </citation>
    <scope>NUCLEOTIDE SEQUENCE [LARGE SCALE GENOMIC DNA]</scope>
    <source>
        <strain evidence="1 2">IMMIB APB-9</strain>
    </source>
</reference>
<protein>
    <submittedName>
        <fullName evidence="1">NAD-dependent dehydratase</fullName>
    </submittedName>
</protein>
<name>A0A0A0M8B1_9GAMM</name>
<dbReference type="OrthoDB" id="9798632at2"/>
<dbReference type="PANTHER" id="PTHR14097">
    <property type="entry name" value="OXIDOREDUCTASE HTATIP2"/>
    <property type="match status" value="1"/>
</dbReference>
<organism evidence="1 2">
    <name type="scientific">Lysobacter defluvii IMMIB APB-9 = DSM 18482</name>
    <dbReference type="NCBI Taxonomy" id="1385515"/>
    <lineage>
        <taxon>Bacteria</taxon>
        <taxon>Pseudomonadati</taxon>
        <taxon>Pseudomonadota</taxon>
        <taxon>Gammaproteobacteria</taxon>
        <taxon>Lysobacterales</taxon>
        <taxon>Lysobacteraceae</taxon>
        <taxon>Novilysobacter</taxon>
    </lineage>
</organism>
<comment type="caution">
    <text evidence="1">The sequence shown here is derived from an EMBL/GenBank/DDBJ whole genome shotgun (WGS) entry which is preliminary data.</text>
</comment>
<dbReference type="eggNOG" id="COG0702">
    <property type="taxonomic scope" value="Bacteria"/>
</dbReference>
<dbReference type="Proteomes" id="UP000030003">
    <property type="component" value="Unassembled WGS sequence"/>
</dbReference>
<dbReference type="RefSeq" id="WP_027070251.1">
    <property type="nucleotide sequence ID" value="NZ_AUHT01000011.1"/>
</dbReference>
<keyword evidence="2" id="KW-1185">Reference proteome</keyword>
<evidence type="ECO:0000313" key="1">
    <source>
        <dbReference type="EMBL" id="KGO99263.1"/>
    </source>
</evidence>
<dbReference type="PANTHER" id="PTHR14097:SF7">
    <property type="entry name" value="OXIDOREDUCTASE HTATIP2"/>
    <property type="match status" value="1"/>
</dbReference>